<gene>
    <name evidence="2" type="ORF">RJ640_001990</name>
</gene>
<protein>
    <submittedName>
        <fullName evidence="2">Uncharacterized protein</fullName>
    </submittedName>
</protein>
<evidence type="ECO:0000256" key="1">
    <source>
        <dbReference type="SAM" id="MobiDB-lite"/>
    </source>
</evidence>
<reference evidence="2" key="1">
    <citation type="submission" date="2022-12" db="EMBL/GenBank/DDBJ databases">
        <title>Draft genome assemblies for two species of Escallonia (Escalloniales).</title>
        <authorList>
            <person name="Chanderbali A."/>
            <person name="Dervinis C."/>
            <person name="Anghel I."/>
            <person name="Soltis D."/>
            <person name="Soltis P."/>
            <person name="Zapata F."/>
        </authorList>
    </citation>
    <scope>NUCLEOTIDE SEQUENCE</scope>
    <source>
        <strain evidence="2">UCBG92.1500</strain>
        <tissue evidence="2">Leaf</tissue>
    </source>
</reference>
<name>A0AA88UK25_9ASTE</name>
<sequence length="162" mass="18722">MESQSRVDGLTIHGNQFPRQSLDSPSQVIGSLGRLGKRRCSRDERSGTTQSRTRRSPMKLASIPYGYSECSGTGRRQRLLEVTHKGTNQANETKINMLVQQYEAFKMKKNESINEMYSRFTLIINRLKLLGTVYHEKEMGRKVLRSLPKRWEVKAIFKKLKT</sequence>
<dbReference type="PANTHER" id="PTHR34676:SF8">
    <property type="entry name" value="TRANSMEMBRANE PROTEIN"/>
    <property type="match status" value="1"/>
</dbReference>
<evidence type="ECO:0000313" key="3">
    <source>
        <dbReference type="Proteomes" id="UP001187471"/>
    </source>
</evidence>
<feature type="region of interest" description="Disordered" evidence="1">
    <location>
        <begin position="1"/>
        <end position="56"/>
    </location>
</feature>
<organism evidence="2 3">
    <name type="scientific">Escallonia rubra</name>
    <dbReference type="NCBI Taxonomy" id="112253"/>
    <lineage>
        <taxon>Eukaryota</taxon>
        <taxon>Viridiplantae</taxon>
        <taxon>Streptophyta</taxon>
        <taxon>Embryophyta</taxon>
        <taxon>Tracheophyta</taxon>
        <taxon>Spermatophyta</taxon>
        <taxon>Magnoliopsida</taxon>
        <taxon>eudicotyledons</taxon>
        <taxon>Gunneridae</taxon>
        <taxon>Pentapetalae</taxon>
        <taxon>asterids</taxon>
        <taxon>campanulids</taxon>
        <taxon>Escalloniales</taxon>
        <taxon>Escalloniaceae</taxon>
        <taxon>Escallonia</taxon>
    </lineage>
</organism>
<comment type="caution">
    <text evidence="2">The sequence shown here is derived from an EMBL/GenBank/DDBJ whole genome shotgun (WGS) entry which is preliminary data.</text>
</comment>
<accession>A0AA88UK25</accession>
<dbReference type="EMBL" id="JAVXUO010000919">
    <property type="protein sequence ID" value="KAK2988049.1"/>
    <property type="molecule type" value="Genomic_DNA"/>
</dbReference>
<keyword evidence="3" id="KW-1185">Reference proteome</keyword>
<proteinExistence type="predicted"/>
<evidence type="ECO:0000313" key="2">
    <source>
        <dbReference type="EMBL" id="KAK2988049.1"/>
    </source>
</evidence>
<dbReference type="PANTHER" id="PTHR34676">
    <property type="entry name" value="DUF4219 DOMAIN-CONTAINING PROTEIN-RELATED"/>
    <property type="match status" value="1"/>
</dbReference>
<feature type="compositionally biased region" description="Polar residues" evidence="1">
    <location>
        <begin position="13"/>
        <end position="29"/>
    </location>
</feature>
<dbReference type="Proteomes" id="UP001187471">
    <property type="component" value="Unassembled WGS sequence"/>
</dbReference>
<dbReference type="Pfam" id="PF14223">
    <property type="entry name" value="Retrotran_gag_2"/>
    <property type="match status" value="1"/>
</dbReference>
<dbReference type="AlphaFoldDB" id="A0AA88UK25"/>